<dbReference type="InterPro" id="IPR037699">
    <property type="entry name" value="At5g65660-like"/>
</dbReference>
<dbReference type="PANTHER" id="PTHR34291">
    <property type="entry name" value="HYDROXYPROLINE-RICH GLYCOPROTEIN FAMILY PROTEIN"/>
    <property type="match status" value="1"/>
</dbReference>
<dbReference type="PANTHER" id="PTHR34291:SF1">
    <property type="entry name" value="HYDROXYPROLINE-RICH GLYCOPROTEIN FAMILY PROTEIN"/>
    <property type="match status" value="1"/>
</dbReference>
<dbReference type="AlphaFoldDB" id="A0A2P2JFK3"/>
<evidence type="ECO:0000313" key="3">
    <source>
        <dbReference type="EMBL" id="MBW92253.1"/>
    </source>
</evidence>
<keyword evidence="2" id="KW-0812">Transmembrane</keyword>
<evidence type="ECO:0000256" key="1">
    <source>
        <dbReference type="SAM" id="MobiDB-lite"/>
    </source>
</evidence>
<keyword evidence="2" id="KW-0472">Membrane</keyword>
<keyword evidence="2" id="KW-1133">Transmembrane helix</keyword>
<feature type="compositionally biased region" description="Acidic residues" evidence="1">
    <location>
        <begin position="56"/>
        <end position="65"/>
    </location>
</feature>
<reference evidence="3" key="1">
    <citation type="submission" date="2018-02" db="EMBL/GenBank/DDBJ databases">
        <title>Rhizophora mucronata_Transcriptome.</title>
        <authorList>
            <person name="Meera S.P."/>
            <person name="Sreeshan A."/>
            <person name="Augustine A."/>
        </authorList>
    </citation>
    <scope>NUCLEOTIDE SEQUENCE</scope>
    <source>
        <tissue evidence="3">Leaf</tissue>
    </source>
</reference>
<feature type="region of interest" description="Disordered" evidence="1">
    <location>
        <begin position="53"/>
        <end position="92"/>
    </location>
</feature>
<proteinExistence type="predicted"/>
<sequence length="133" mass="14870">MESPNFSPPHVDASRPSLGFPLGTAMLLFIIFTLSGIFSCCYHWDKLRSLRRSFSEDSDPGEDIESSPPHKSKSAQTHLKQKQDQSMPVLMPGDQIPRFIALPCPCQPPQSEKLVLEDTKPPKPPPPYPVPLY</sequence>
<protein>
    <submittedName>
        <fullName evidence="3">Uncharacterized protein At5g65660</fullName>
    </submittedName>
</protein>
<organism evidence="3">
    <name type="scientific">Rhizophora mucronata</name>
    <name type="common">Asiatic mangrove</name>
    <dbReference type="NCBI Taxonomy" id="61149"/>
    <lineage>
        <taxon>Eukaryota</taxon>
        <taxon>Viridiplantae</taxon>
        <taxon>Streptophyta</taxon>
        <taxon>Embryophyta</taxon>
        <taxon>Tracheophyta</taxon>
        <taxon>Spermatophyta</taxon>
        <taxon>Magnoliopsida</taxon>
        <taxon>eudicotyledons</taxon>
        <taxon>Gunneridae</taxon>
        <taxon>Pentapetalae</taxon>
        <taxon>rosids</taxon>
        <taxon>fabids</taxon>
        <taxon>Malpighiales</taxon>
        <taxon>Rhizophoraceae</taxon>
        <taxon>Rhizophora</taxon>
    </lineage>
</organism>
<evidence type="ECO:0000256" key="2">
    <source>
        <dbReference type="SAM" id="Phobius"/>
    </source>
</evidence>
<name>A0A2P2JFK3_RHIMU</name>
<accession>A0A2P2JFK3</accession>
<feature type="compositionally biased region" description="Pro residues" evidence="1">
    <location>
        <begin position="122"/>
        <end position="133"/>
    </location>
</feature>
<feature type="transmembrane region" description="Helical" evidence="2">
    <location>
        <begin position="20"/>
        <end position="44"/>
    </location>
</feature>
<feature type="region of interest" description="Disordered" evidence="1">
    <location>
        <begin position="110"/>
        <end position="133"/>
    </location>
</feature>
<dbReference type="EMBL" id="GGEC01011770">
    <property type="protein sequence ID" value="MBW92253.1"/>
    <property type="molecule type" value="Transcribed_RNA"/>
</dbReference>